<gene>
    <name evidence="1" type="ORF">ACFQZV_10940</name>
</gene>
<evidence type="ECO:0000313" key="2">
    <source>
        <dbReference type="Proteomes" id="UP001597042"/>
    </source>
</evidence>
<name>A0ABW2ZTQ0_9MICO</name>
<organism evidence="1 2">
    <name type="scientific">Microbacterium koreense</name>
    <dbReference type="NCBI Taxonomy" id="323761"/>
    <lineage>
        <taxon>Bacteria</taxon>
        <taxon>Bacillati</taxon>
        <taxon>Actinomycetota</taxon>
        <taxon>Actinomycetes</taxon>
        <taxon>Micrococcales</taxon>
        <taxon>Microbacteriaceae</taxon>
        <taxon>Microbacterium</taxon>
    </lineage>
</organism>
<dbReference type="Proteomes" id="UP001597042">
    <property type="component" value="Unassembled WGS sequence"/>
</dbReference>
<protein>
    <recommendedName>
        <fullName evidence="3">NadR/Ttd14 AAA domain-containing protein</fullName>
    </recommendedName>
</protein>
<comment type="caution">
    <text evidence="1">The sequence shown here is derived from an EMBL/GenBank/DDBJ whole genome shotgun (WGS) entry which is preliminary data.</text>
</comment>
<evidence type="ECO:0008006" key="3">
    <source>
        <dbReference type="Google" id="ProtNLM"/>
    </source>
</evidence>
<dbReference type="SUPFAM" id="SSF52540">
    <property type="entry name" value="P-loop containing nucleoside triphosphate hydrolases"/>
    <property type="match status" value="1"/>
</dbReference>
<dbReference type="EMBL" id="JBHTIM010000001">
    <property type="protein sequence ID" value="MFD0781809.1"/>
    <property type="molecule type" value="Genomic_DNA"/>
</dbReference>
<sequence>MRIVVSGTHASGKSTLISDFTLRHPEFTVLPDPFEFIDSDAVPVSIASFVAQLGVAADRLTSEPHGDNLIAERGPLDFLAYLIVAGRLTGRPLDDGMLADLAFRTTAAMRTVDALVVLPLTARDAIHVPPDEHPELRAAMNDELLDLLDDRDIVGERLIVTEVTGTPDERVSAVESLLR</sequence>
<dbReference type="RefSeq" id="WP_378749462.1">
    <property type="nucleotide sequence ID" value="NZ_JBHSSV010000001.1"/>
</dbReference>
<dbReference type="InterPro" id="IPR027417">
    <property type="entry name" value="P-loop_NTPase"/>
</dbReference>
<evidence type="ECO:0000313" key="1">
    <source>
        <dbReference type="EMBL" id="MFD0781809.1"/>
    </source>
</evidence>
<proteinExistence type="predicted"/>
<accession>A0ABW2ZTQ0</accession>
<reference evidence="2" key="1">
    <citation type="journal article" date="2019" name="Int. J. Syst. Evol. Microbiol.">
        <title>The Global Catalogue of Microorganisms (GCM) 10K type strain sequencing project: providing services to taxonomists for standard genome sequencing and annotation.</title>
        <authorList>
            <consortium name="The Broad Institute Genomics Platform"/>
            <consortium name="The Broad Institute Genome Sequencing Center for Infectious Disease"/>
            <person name="Wu L."/>
            <person name="Ma J."/>
        </authorList>
    </citation>
    <scope>NUCLEOTIDE SEQUENCE [LARGE SCALE GENOMIC DNA]</scope>
    <source>
        <strain evidence="2">CCUG 50754</strain>
    </source>
</reference>
<keyword evidence="2" id="KW-1185">Reference proteome</keyword>